<dbReference type="AlphaFoldDB" id="A0A8J3J0F6"/>
<dbReference type="Proteomes" id="UP000612808">
    <property type="component" value="Unassembled WGS sequence"/>
</dbReference>
<sequence length="922" mass="97194">MLTRRTVLRGALAATAAAAGATAGAAHPGPSATAAPVPTSDVGDAAFFGAWDAGAWTTAPALDYAGTPALADVESAAKAGDYPAAGDALLAYCRSRPARTTPDWSYNGVYVPGLVPLFLDTIWTLGKGEIYRSTLHVTGTDTAVTTDVTDLVGPARTAGGLGFMLMARTKSARTIEFHSAQAAQDGPTLTLRMPDGTTRTLTPSQDTYIANGADATTSFGDSAVLQVRDEGTGPYSATTRKAYLWFDLTGLGADPAAASLRLVGRDTSGDGADVLLYQEKEGFDAATRTWSNTVQNTFSWQGDPGGFDWKKPAGADNEYGYQLPRFYFAGPVADAYADSRDESDAAGLIGLMLDFVADADSYGGAAGAGSFPRNLDAAARFQNWTYAYEILRTSPSLTAAANTAILKTVTKAGRFFTTTTSTTPNWMVTIKSTLLYLGVCFAEFSAAAGWRDNAQDYLTRVLTDALYPDGGYVEASSSYAMGVAQDFVGDATVCQANGFAFEAAGALRSLAWFLADQTYPNGFDPAYGDSSYGDQRGKLGTLAELLDDDALRYVATGGAHGTAPDHTSVGYPDTRVAVQRTGWRGDDWYLRLNADRGAHSHPDELAVQVYVADRPLLPAMGAFTYSDDPKSAWLRGRTQANNTVEIDGRAQDSTAPGALTTAFASPWVDLAAGWTDGTPGVRHTRTVLFVHKGLWLVTDDLVPTDGGEHGYEQTWHLLPDADPVLDNGTATTRFASGTNLRIVPARPDRLTATLPTGLYSRVTYEVTDARYVSYATRATGPLTLDTVLLPVLPGQPRNARVTPTGAGLRVDVTGTAPATGYLLRPGTTGGYRLTGTLGYAEANGPRHRLLLAGTALYQDDTALLATDRPQTVAVRLDPAAGTVAVDGASAELRIAAPWASRVTVDGVATAFTRSGTTITVHP</sequence>
<keyword evidence="3" id="KW-0964">Secreted</keyword>
<dbReference type="NCBIfam" id="NF033679">
    <property type="entry name" value="DNRLRE_dom"/>
    <property type="match status" value="1"/>
</dbReference>
<dbReference type="InterPro" id="IPR006311">
    <property type="entry name" value="TAT_signal"/>
</dbReference>
<feature type="domain" description="Heparin-sulfate lyase N-terminal" evidence="9">
    <location>
        <begin position="303"/>
        <end position="534"/>
    </location>
</feature>
<evidence type="ECO:0000313" key="11">
    <source>
        <dbReference type="EMBL" id="GID12255.1"/>
    </source>
</evidence>
<dbReference type="PROSITE" id="PS51318">
    <property type="entry name" value="TAT"/>
    <property type="match status" value="1"/>
</dbReference>
<dbReference type="RefSeq" id="WP_203658233.1">
    <property type="nucleotide sequence ID" value="NZ_BAAAZM010000009.1"/>
</dbReference>
<evidence type="ECO:0000256" key="2">
    <source>
        <dbReference type="ARBA" id="ARBA00004613"/>
    </source>
</evidence>
<keyword evidence="6" id="KW-0456">Lyase</keyword>
<dbReference type="SUPFAM" id="SSF48230">
    <property type="entry name" value="Chondroitin AC/alginate lyase"/>
    <property type="match status" value="1"/>
</dbReference>
<dbReference type="Pfam" id="PF24517">
    <property type="entry name" value="CBM96"/>
    <property type="match status" value="1"/>
</dbReference>
<dbReference type="GO" id="GO:0016829">
    <property type="term" value="F:lyase activity"/>
    <property type="evidence" value="ECO:0007669"/>
    <property type="project" value="UniProtKB-KW"/>
</dbReference>
<evidence type="ECO:0000256" key="6">
    <source>
        <dbReference type="ARBA" id="ARBA00023239"/>
    </source>
</evidence>
<keyword evidence="4 7" id="KW-0732">Signal</keyword>
<organism evidence="11 12">
    <name type="scientific">Actinocatenispora rupis</name>
    <dbReference type="NCBI Taxonomy" id="519421"/>
    <lineage>
        <taxon>Bacteria</taxon>
        <taxon>Bacillati</taxon>
        <taxon>Actinomycetota</taxon>
        <taxon>Actinomycetes</taxon>
        <taxon>Micromonosporales</taxon>
        <taxon>Micromonosporaceae</taxon>
        <taxon>Actinocatenispora</taxon>
    </lineage>
</organism>
<evidence type="ECO:0000259" key="10">
    <source>
        <dbReference type="Pfam" id="PF24517"/>
    </source>
</evidence>
<evidence type="ECO:0000259" key="9">
    <source>
        <dbReference type="Pfam" id="PF16889"/>
    </source>
</evidence>
<evidence type="ECO:0000256" key="3">
    <source>
        <dbReference type="ARBA" id="ARBA00022525"/>
    </source>
</evidence>
<evidence type="ECO:0000256" key="4">
    <source>
        <dbReference type="ARBA" id="ARBA00022729"/>
    </source>
</evidence>
<accession>A0A8J3J0F6</accession>
<evidence type="ECO:0000256" key="1">
    <source>
        <dbReference type="ARBA" id="ARBA00004418"/>
    </source>
</evidence>
<gene>
    <name evidence="11" type="ORF">Aru02nite_31440</name>
</gene>
<dbReference type="Gene3D" id="1.50.10.100">
    <property type="entry name" value="Chondroitin AC/alginate lyase"/>
    <property type="match status" value="1"/>
</dbReference>
<dbReference type="EMBL" id="BOMB01000017">
    <property type="protein sequence ID" value="GID12255.1"/>
    <property type="molecule type" value="Genomic_DNA"/>
</dbReference>
<proteinExistence type="predicted"/>
<feature type="domain" description="Heparinase II/III-like C-terminal" evidence="8">
    <location>
        <begin position="595"/>
        <end position="747"/>
    </location>
</feature>
<dbReference type="Gene3D" id="2.70.98.70">
    <property type="match status" value="1"/>
</dbReference>
<evidence type="ECO:0008006" key="13">
    <source>
        <dbReference type="Google" id="ProtNLM"/>
    </source>
</evidence>
<feature type="chain" id="PRO_5038886087" description="Heparinase II/III-like protein" evidence="7">
    <location>
        <begin position="26"/>
        <end position="922"/>
    </location>
</feature>
<protein>
    <recommendedName>
        <fullName evidence="13">Heparinase II/III-like protein</fullName>
    </recommendedName>
</protein>
<comment type="subcellular location">
    <subcellularLocation>
        <location evidence="1">Periplasm</location>
    </subcellularLocation>
    <subcellularLocation>
        <location evidence="2">Secreted</location>
    </subcellularLocation>
</comment>
<dbReference type="InterPro" id="IPR008929">
    <property type="entry name" value="Chondroitin_lyas"/>
</dbReference>
<dbReference type="InterPro" id="IPR031680">
    <property type="entry name" value="Hepar_II_III_N"/>
</dbReference>
<name>A0A8J3J0F6_9ACTN</name>
<feature type="domain" description="Carbohydrate-binding module family 96" evidence="10">
    <location>
        <begin position="198"/>
        <end position="292"/>
    </location>
</feature>
<dbReference type="GO" id="GO:0005576">
    <property type="term" value="C:extracellular region"/>
    <property type="evidence" value="ECO:0007669"/>
    <property type="project" value="UniProtKB-SubCell"/>
</dbReference>
<dbReference type="Pfam" id="PF16889">
    <property type="entry name" value="Hepar_II_III_N"/>
    <property type="match status" value="1"/>
</dbReference>
<feature type="signal peptide" evidence="7">
    <location>
        <begin position="1"/>
        <end position="25"/>
    </location>
</feature>
<evidence type="ECO:0000259" key="8">
    <source>
        <dbReference type="Pfam" id="PF07940"/>
    </source>
</evidence>
<evidence type="ECO:0000256" key="5">
    <source>
        <dbReference type="ARBA" id="ARBA00022764"/>
    </source>
</evidence>
<dbReference type="Pfam" id="PF07940">
    <property type="entry name" value="Hepar_II_III_C"/>
    <property type="match status" value="1"/>
</dbReference>
<dbReference type="PANTHER" id="PTHR39210">
    <property type="entry name" value="HEPARIN-SULFATE LYASE"/>
    <property type="match status" value="1"/>
</dbReference>
<dbReference type="GO" id="GO:0042597">
    <property type="term" value="C:periplasmic space"/>
    <property type="evidence" value="ECO:0007669"/>
    <property type="project" value="UniProtKB-SubCell"/>
</dbReference>
<keyword evidence="5" id="KW-0574">Periplasm</keyword>
<reference evidence="11" key="1">
    <citation type="submission" date="2021-01" db="EMBL/GenBank/DDBJ databases">
        <title>Whole genome shotgun sequence of Actinocatenispora rupis NBRC 107355.</title>
        <authorList>
            <person name="Komaki H."/>
            <person name="Tamura T."/>
        </authorList>
    </citation>
    <scope>NUCLEOTIDE SEQUENCE</scope>
    <source>
        <strain evidence="11">NBRC 107355</strain>
    </source>
</reference>
<dbReference type="InterPro" id="IPR012480">
    <property type="entry name" value="Hepar_II_III_C"/>
</dbReference>
<evidence type="ECO:0000313" key="12">
    <source>
        <dbReference type="Proteomes" id="UP000612808"/>
    </source>
</evidence>
<dbReference type="PANTHER" id="PTHR39210:SF1">
    <property type="entry name" value="HEPARIN-SULFATE LYASE"/>
    <property type="match status" value="1"/>
</dbReference>
<dbReference type="InterPro" id="IPR055372">
    <property type="entry name" value="CBM96"/>
</dbReference>
<keyword evidence="12" id="KW-1185">Reference proteome</keyword>
<evidence type="ECO:0000256" key="7">
    <source>
        <dbReference type="SAM" id="SignalP"/>
    </source>
</evidence>
<comment type="caution">
    <text evidence="11">The sequence shown here is derived from an EMBL/GenBank/DDBJ whole genome shotgun (WGS) entry which is preliminary data.</text>
</comment>